<dbReference type="SUPFAM" id="SSF55804">
    <property type="entry name" value="Phoshotransferase/anion transport protein"/>
    <property type="match status" value="1"/>
</dbReference>
<organism evidence="8 9">
    <name type="scientific">Dielma fastidiosa</name>
    <dbReference type="NCBI Taxonomy" id="1034346"/>
    <lineage>
        <taxon>Bacteria</taxon>
        <taxon>Bacillati</taxon>
        <taxon>Bacillota</taxon>
        <taxon>Erysipelotrichia</taxon>
        <taxon>Erysipelotrichales</taxon>
        <taxon>Erysipelotrichaceae</taxon>
        <taxon>Dielma</taxon>
    </lineage>
</organism>
<dbReference type="InterPro" id="IPR051541">
    <property type="entry name" value="PTS_SugarTrans_NitroReg"/>
</dbReference>
<keyword evidence="3 7" id="KW-0762">Sugar transport</keyword>
<dbReference type="NCBIfam" id="TIGR00848">
    <property type="entry name" value="fruA"/>
    <property type="match status" value="1"/>
</dbReference>
<feature type="domain" description="PTS EIIA type-2" evidence="6">
    <location>
        <begin position="8"/>
        <end position="152"/>
    </location>
</feature>
<dbReference type="Gene3D" id="3.40.930.10">
    <property type="entry name" value="Mannitol-specific EII, Chain A"/>
    <property type="match status" value="1"/>
</dbReference>
<evidence type="ECO:0000256" key="2">
    <source>
        <dbReference type="ARBA" id="ARBA00022553"/>
    </source>
</evidence>
<name>A0A2V2F6F6_9FIRM</name>
<dbReference type="STRING" id="1034346.GCA_000313565_00765"/>
<dbReference type="AlphaFoldDB" id="A0A2V2F6F6"/>
<accession>A0A2V2F6F6</accession>
<evidence type="ECO:0000256" key="4">
    <source>
        <dbReference type="ARBA" id="ARBA00022679"/>
    </source>
</evidence>
<sequence>MEELSIRSVLNEQRIDLHLKGQTKDEVLDEMVDLLFKDSVLSSKEQFLKDVYYREGEGITGIGDGIAIPHGKSDSVLHTAVAIGRSDHDLEWRSIDDKPVRLIIMLAIKSVDKTVHMKLLSNVATSLCQRDVIEQIFVSEDKQEIIELFEQKGGKE</sequence>
<dbReference type="Pfam" id="PF00359">
    <property type="entry name" value="PTS_EIIA_2"/>
    <property type="match status" value="1"/>
</dbReference>
<dbReference type="RefSeq" id="WP_022937076.1">
    <property type="nucleotide sequence ID" value="NZ_BAABZA010000001.1"/>
</dbReference>
<dbReference type="EMBL" id="JALDAW010000023">
    <property type="protein sequence ID" value="MDY5169556.1"/>
    <property type="molecule type" value="Genomic_DNA"/>
</dbReference>
<dbReference type="OrthoDB" id="95460at2"/>
<reference evidence="8 9" key="1">
    <citation type="submission" date="2018-05" db="EMBL/GenBank/DDBJ databases">
        <title>Genomic Encyclopedia of Type Strains, Phase IV (KMG-IV): sequencing the most valuable type-strain genomes for metagenomic binning, comparative biology and taxonomic classification.</title>
        <authorList>
            <person name="Goeker M."/>
        </authorList>
    </citation>
    <scope>NUCLEOTIDE SEQUENCE [LARGE SCALE GENOMIC DNA]</scope>
    <source>
        <strain evidence="8 9">JC118</strain>
    </source>
</reference>
<keyword evidence="9" id="KW-1185">Reference proteome</keyword>
<keyword evidence="1" id="KW-0813">Transport</keyword>
<evidence type="ECO:0000313" key="9">
    <source>
        <dbReference type="Proteomes" id="UP000247612"/>
    </source>
</evidence>
<dbReference type="InterPro" id="IPR002178">
    <property type="entry name" value="PTS_EIIA_type-2_dom"/>
</dbReference>
<evidence type="ECO:0000256" key="3">
    <source>
        <dbReference type="ARBA" id="ARBA00022597"/>
    </source>
</evidence>
<dbReference type="EMBL" id="QJKH01000005">
    <property type="protein sequence ID" value="PXX79699.1"/>
    <property type="molecule type" value="Genomic_DNA"/>
</dbReference>
<comment type="caution">
    <text evidence="8">The sequence shown here is derived from an EMBL/GenBank/DDBJ whole genome shotgun (WGS) entry which is preliminary data.</text>
</comment>
<dbReference type="GO" id="GO:0008982">
    <property type="term" value="F:protein-N(PI)-phosphohistidine-sugar phosphotransferase activity"/>
    <property type="evidence" value="ECO:0007669"/>
    <property type="project" value="InterPro"/>
</dbReference>
<evidence type="ECO:0000256" key="1">
    <source>
        <dbReference type="ARBA" id="ARBA00022448"/>
    </source>
</evidence>
<dbReference type="PANTHER" id="PTHR47738:SF2">
    <property type="entry name" value="PTS SYSTEM FRUCTOSE-LIKE EIIA COMPONENT"/>
    <property type="match status" value="1"/>
</dbReference>
<evidence type="ECO:0000259" key="6">
    <source>
        <dbReference type="PROSITE" id="PS51094"/>
    </source>
</evidence>
<dbReference type="InterPro" id="IPR016152">
    <property type="entry name" value="PTrfase/Anion_transptr"/>
</dbReference>
<evidence type="ECO:0000313" key="8">
    <source>
        <dbReference type="EMBL" id="PXX79699.1"/>
    </source>
</evidence>
<dbReference type="GO" id="GO:0016020">
    <property type="term" value="C:membrane"/>
    <property type="evidence" value="ECO:0007669"/>
    <property type="project" value="InterPro"/>
</dbReference>
<keyword evidence="5" id="KW-0598">Phosphotransferase system</keyword>
<keyword evidence="2" id="KW-0597">Phosphoprotein</keyword>
<proteinExistence type="predicted"/>
<gene>
    <name evidence="8" type="ORF">DES51_105173</name>
    <name evidence="7" type="ORF">MQE39_15650</name>
</gene>
<keyword evidence="4" id="KW-0808">Transferase</keyword>
<dbReference type="InterPro" id="IPR004715">
    <property type="entry name" value="PTS_IIA_fruc"/>
</dbReference>
<dbReference type="Proteomes" id="UP000247612">
    <property type="component" value="Unassembled WGS sequence"/>
</dbReference>
<dbReference type="Proteomes" id="UP001276902">
    <property type="component" value="Unassembled WGS sequence"/>
</dbReference>
<dbReference type="PANTHER" id="PTHR47738">
    <property type="entry name" value="PTS SYSTEM FRUCTOSE-LIKE EIIA COMPONENT-RELATED"/>
    <property type="match status" value="1"/>
</dbReference>
<protein>
    <submittedName>
        <fullName evidence="7">PTS sugar transporter subunit IIA</fullName>
    </submittedName>
    <submittedName>
        <fullName evidence="8">PTS system fructose-specific IIA component</fullName>
    </submittedName>
</protein>
<dbReference type="GO" id="GO:0009401">
    <property type="term" value="P:phosphoenolpyruvate-dependent sugar phosphotransferase system"/>
    <property type="evidence" value="ECO:0007669"/>
    <property type="project" value="UniProtKB-KW"/>
</dbReference>
<reference evidence="7" key="2">
    <citation type="submission" date="2022-03" db="EMBL/GenBank/DDBJ databases">
        <title>First case of bacteraemia caused by Dielma fastidiosa in a patient hospitalised with diverticulitis.</title>
        <authorList>
            <person name="Forman-Ankjaer B."/>
            <person name="Hvid-Jensen F."/>
            <person name="Kobel C.M."/>
            <person name="Greve T."/>
        </authorList>
    </citation>
    <scope>NUCLEOTIDE SEQUENCE</scope>
    <source>
        <strain evidence="7">AUH_DF_2021</strain>
    </source>
</reference>
<evidence type="ECO:0000256" key="5">
    <source>
        <dbReference type="ARBA" id="ARBA00022683"/>
    </source>
</evidence>
<dbReference type="PROSITE" id="PS51094">
    <property type="entry name" value="PTS_EIIA_TYPE_2"/>
    <property type="match status" value="1"/>
</dbReference>
<dbReference type="PROSITE" id="PS00372">
    <property type="entry name" value="PTS_EIIA_TYPE_2_HIS"/>
    <property type="match status" value="1"/>
</dbReference>
<evidence type="ECO:0000313" key="7">
    <source>
        <dbReference type="EMBL" id="MDY5169556.1"/>
    </source>
</evidence>
<dbReference type="CDD" id="cd00211">
    <property type="entry name" value="PTS_IIA_fru"/>
    <property type="match status" value="1"/>
</dbReference>